<evidence type="ECO:0000313" key="3">
    <source>
        <dbReference type="Proteomes" id="UP000827889"/>
    </source>
</evidence>
<accession>A0A8B8NX91</accession>
<keyword evidence="2" id="KW-0732">Signal</keyword>
<dbReference type="SMART" id="SM00205">
    <property type="entry name" value="THN"/>
    <property type="match status" value="1"/>
</dbReference>
<reference evidence="4" key="2">
    <citation type="submission" date="2025-08" db="UniProtKB">
        <authorList>
            <consortium name="RefSeq"/>
        </authorList>
    </citation>
    <scope>IDENTIFICATION</scope>
    <source>
        <tissue evidence="4">Leaf</tissue>
    </source>
</reference>
<gene>
    <name evidence="4" type="primary">LOC115738630</name>
</gene>
<feature type="disulfide bond" evidence="1">
    <location>
        <begin position="161"/>
        <end position="224"/>
    </location>
</feature>
<dbReference type="PANTHER" id="PTHR31048">
    <property type="entry name" value="OS03G0233200 PROTEIN"/>
    <property type="match status" value="1"/>
</dbReference>
<dbReference type="InterPro" id="IPR001938">
    <property type="entry name" value="Thaumatin"/>
</dbReference>
<feature type="disulfide bond" evidence="1">
    <location>
        <begin position="201"/>
        <end position="211"/>
    </location>
</feature>
<feature type="disulfide bond" evidence="1">
    <location>
        <begin position="81"/>
        <end position="92"/>
    </location>
</feature>
<name>A0A8B8NX91_9MYRT</name>
<dbReference type="GeneID" id="115738630"/>
<keyword evidence="3" id="KW-1185">Reference proteome</keyword>
<protein>
    <submittedName>
        <fullName evidence="4">Thaumatin-like protein 1b</fullName>
    </submittedName>
</protein>
<keyword evidence="1" id="KW-1015">Disulfide bond</keyword>
<dbReference type="InterPro" id="IPR037176">
    <property type="entry name" value="Osmotin/thaumatin-like_sf"/>
</dbReference>
<feature type="signal peptide" evidence="2">
    <location>
        <begin position="1"/>
        <end position="24"/>
    </location>
</feature>
<proteinExistence type="predicted"/>
<reference evidence="3" key="1">
    <citation type="submission" date="2025-05" db="UniProtKB">
        <authorList>
            <consortium name="RefSeq"/>
        </authorList>
    </citation>
    <scope>NUCLEOTIDE SEQUENCE [LARGE SCALE GENOMIC DNA]</scope>
</reference>
<feature type="disulfide bond" evidence="1">
    <location>
        <begin position="33"/>
        <end position="251"/>
    </location>
</feature>
<evidence type="ECO:0000313" key="4">
    <source>
        <dbReference type="RefSeq" id="XP_030527162.1"/>
    </source>
</evidence>
<feature type="disulfide bond" evidence="1">
    <location>
        <begin position="191"/>
        <end position="200"/>
    </location>
</feature>
<dbReference type="Gene3D" id="2.60.110.10">
    <property type="entry name" value="Thaumatin"/>
    <property type="match status" value="1"/>
</dbReference>
<sequence length="322" mass="33199">MARFSPLISLPWLLVSVTFLAVDATTFTLVNKCEYTIWPGVLANAGEPPLSTTGFALQKGESRPLSAPAGWGGRFWARTRCAQDPATGELSCLTGDCGSGQLECGGGGAVPPATLAEFKLDGDGGLDFFDVSLVDGYNLPVLVAPKGGGGGGRGNCTSVRCAVDLEGACPSELRVTARGDGSGVAACKSACDAFRQPQYCCSGSYSSPQACKPTSYSEVFKSACPQAYSYAYDDETSTFTCAGADYVITFCPTPSTSQKAASSQDQTPGAAATDTPLINGTMVYVGVAEASRASRSARTQVPAVGLVGVAVSTWRLRHLLSA</sequence>
<feature type="disulfide bond" evidence="1">
    <location>
        <begin position="169"/>
        <end position="187"/>
    </location>
</feature>
<feature type="disulfide bond" evidence="1">
    <location>
        <begin position="156"/>
        <end position="241"/>
    </location>
</feature>
<dbReference type="PIRSF" id="PIRSF002703">
    <property type="entry name" value="Thaumatin"/>
    <property type="match status" value="1"/>
</dbReference>
<organism evidence="3 4">
    <name type="scientific">Rhodamnia argentea</name>
    <dbReference type="NCBI Taxonomy" id="178133"/>
    <lineage>
        <taxon>Eukaryota</taxon>
        <taxon>Viridiplantae</taxon>
        <taxon>Streptophyta</taxon>
        <taxon>Embryophyta</taxon>
        <taxon>Tracheophyta</taxon>
        <taxon>Spermatophyta</taxon>
        <taxon>Magnoliopsida</taxon>
        <taxon>eudicotyledons</taxon>
        <taxon>Gunneridae</taxon>
        <taxon>Pentapetalae</taxon>
        <taxon>rosids</taxon>
        <taxon>malvids</taxon>
        <taxon>Myrtales</taxon>
        <taxon>Myrtaceae</taxon>
        <taxon>Myrtoideae</taxon>
        <taxon>Myrteae</taxon>
        <taxon>Australasian group</taxon>
        <taxon>Rhodamnia</taxon>
    </lineage>
</organism>
<evidence type="ECO:0000256" key="2">
    <source>
        <dbReference type="SAM" id="SignalP"/>
    </source>
</evidence>
<dbReference type="PROSITE" id="PS51367">
    <property type="entry name" value="THAUMATIN_2"/>
    <property type="match status" value="1"/>
</dbReference>
<dbReference type="AlphaFoldDB" id="A0A8B8NX91"/>
<dbReference type="OrthoDB" id="430315at2759"/>
<dbReference type="SUPFAM" id="SSF49870">
    <property type="entry name" value="Osmotin, thaumatin-like protein"/>
    <property type="match status" value="1"/>
</dbReference>
<dbReference type="KEGG" id="rarg:115738630"/>
<dbReference type="RefSeq" id="XP_030527162.1">
    <property type="nucleotide sequence ID" value="XM_030671302.2"/>
</dbReference>
<evidence type="ECO:0000256" key="1">
    <source>
        <dbReference type="PIRSR" id="PIRSR002703-1"/>
    </source>
</evidence>
<dbReference type="FunFam" id="2.60.110.10:FF:000001">
    <property type="entry name" value="THAUMATIN-LIKE PROTEIN 1"/>
    <property type="match status" value="1"/>
</dbReference>
<dbReference type="Pfam" id="PF00314">
    <property type="entry name" value="Thaumatin"/>
    <property type="match status" value="1"/>
</dbReference>
<dbReference type="CDD" id="cd09218">
    <property type="entry name" value="TLP-PA"/>
    <property type="match status" value="1"/>
</dbReference>
<dbReference type="PRINTS" id="PR00347">
    <property type="entry name" value="THAUMATIN"/>
</dbReference>
<feature type="chain" id="PRO_5034874776" evidence="2">
    <location>
        <begin position="25"/>
        <end position="322"/>
    </location>
</feature>
<dbReference type="Proteomes" id="UP000827889">
    <property type="component" value="Chromosome 2"/>
</dbReference>
<feature type="disulfide bond" evidence="1">
    <location>
        <begin position="97"/>
        <end position="104"/>
    </location>
</feature>